<gene>
    <name evidence="9" type="primary">hflK</name>
    <name evidence="9" type="ORF">CEJ45_00880</name>
</gene>
<keyword evidence="4 6" id="KW-1133">Transmembrane helix</keyword>
<dbReference type="InterPro" id="IPR001107">
    <property type="entry name" value="Band_7"/>
</dbReference>
<feature type="transmembrane region" description="Helical" evidence="6">
    <location>
        <begin position="97"/>
        <end position="118"/>
    </location>
</feature>
<dbReference type="EMBL" id="NJGV01000001">
    <property type="protein sequence ID" value="OWY36686.1"/>
    <property type="molecule type" value="Genomic_DNA"/>
</dbReference>
<reference evidence="9 10" key="1">
    <citation type="journal article" date="2010" name="Int. J. Syst. Evol. Microbiol.">
        <title>Reclassification of Herbaspirillum putei as a later heterotypic synonym of Herbaspirillum huttiense, with the description of H. huttiense subsp. huttiense subsp. nov. and H. huttiense subsp. putei subsp. nov., comb. nov., and description of Herbaspirillum aquaticum sp. nov.</title>
        <authorList>
            <person name="Dobritsa A.P."/>
            <person name="Reddy M.C."/>
            <person name="Samadpour M."/>
        </authorList>
    </citation>
    <scope>NUCLEOTIDE SEQUENCE [LARGE SCALE GENOMIC DNA]</scope>
    <source>
        <strain evidence="9 10">IEH 4430</strain>
    </source>
</reference>
<feature type="compositionally biased region" description="Basic and acidic residues" evidence="7">
    <location>
        <begin position="434"/>
        <end position="452"/>
    </location>
</feature>
<evidence type="ECO:0000313" key="10">
    <source>
        <dbReference type="Proteomes" id="UP000214747"/>
    </source>
</evidence>
<dbReference type="Pfam" id="PF12221">
    <property type="entry name" value="HflK_N"/>
    <property type="match status" value="1"/>
</dbReference>
<feature type="region of interest" description="Disordered" evidence="7">
    <location>
        <begin position="398"/>
        <end position="452"/>
    </location>
</feature>
<evidence type="ECO:0000256" key="5">
    <source>
        <dbReference type="ARBA" id="ARBA00023136"/>
    </source>
</evidence>
<comment type="caution">
    <text evidence="9">The sequence shown here is derived from an EMBL/GenBank/DDBJ whole genome shotgun (WGS) entry which is preliminary data.</text>
</comment>
<dbReference type="PANTHER" id="PTHR43327">
    <property type="entry name" value="STOMATIN-LIKE PROTEIN 2, MITOCHONDRIAL"/>
    <property type="match status" value="1"/>
</dbReference>
<evidence type="ECO:0000256" key="6">
    <source>
        <dbReference type="RuleBase" id="RU364113"/>
    </source>
</evidence>
<feature type="compositionally biased region" description="Polar residues" evidence="7">
    <location>
        <begin position="22"/>
        <end position="37"/>
    </location>
</feature>
<dbReference type="InterPro" id="IPR020980">
    <property type="entry name" value="Membrane_HflK_N"/>
</dbReference>
<keyword evidence="3 6" id="KW-0812">Transmembrane</keyword>
<dbReference type="PANTHER" id="PTHR43327:SF2">
    <property type="entry name" value="MODULATOR OF FTSH PROTEASE HFLK"/>
    <property type="match status" value="1"/>
</dbReference>
<dbReference type="SUPFAM" id="SSF117892">
    <property type="entry name" value="Band 7/SPFH domain"/>
    <property type="match status" value="1"/>
</dbReference>
<evidence type="ECO:0000313" key="9">
    <source>
        <dbReference type="EMBL" id="OWY36686.1"/>
    </source>
</evidence>
<dbReference type="Pfam" id="PF01145">
    <property type="entry name" value="Band_7"/>
    <property type="match status" value="1"/>
</dbReference>
<dbReference type="CDD" id="cd03404">
    <property type="entry name" value="SPFH_HflK"/>
    <property type="match status" value="1"/>
</dbReference>
<organism evidence="9 10">
    <name type="scientific">Herbaspirillum aquaticum</name>
    <dbReference type="NCBI Taxonomy" id="568783"/>
    <lineage>
        <taxon>Bacteria</taxon>
        <taxon>Pseudomonadati</taxon>
        <taxon>Pseudomonadota</taxon>
        <taxon>Betaproteobacteria</taxon>
        <taxon>Burkholderiales</taxon>
        <taxon>Oxalobacteraceae</taxon>
        <taxon>Herbaspirillum</taxon>
    </lineage>
</organism>
<dbReference type="InterPro" id="IPR036013">
    <property type="entry name" value="Band_7/SPFH_dom_sf"/>
</dbReference>
<protein>
    <recommendedName>
        <fullName evidence="6">Protein HflK</fullName>
    </recommendedName>
</protein>
<dbReference type="RefSeq" id="WP_088753373.1">
    <property type="nucleotide sequence ID" value="NZ_NJGV01000001.1"/>
</dbReference>
<keyword evidence="9" id="KW-0378">Hydrolase</keyword>
<evidence type="ECO:0000256" key="2">
    <source>
        <dbReference type="ARBA" id="ARBA00006971"/>
    </source>
</evidence>
<dbReference type="NCBIfam" id="TIGR01933">
    <property type="entry name" value="hflK"/>
    <property type="match status" value="1"/>
</dbReference>
<keyword evidence="10" id="KW-1185">Reference proteome</keyword>
<dbReference type="SMART" id="SM00244">
    <property type="entry name" value="PHB"/>
    <property type="match status" value="1"/>
</dbReference>
<dbReference type="Gene3D" id="3.30.479.30">
    <property type="entry name" value="Band 7 domain"/>
    <property type="match status" value="1"/>
</dbReference>
<evidence type="ECO:0000259" key="8">
    <source>
        <dbReference type="SMART" id="SM00244"/>
    </source>
</evidence>
<evidence type="ECO:0000256" key="3">
    <source>
        <dbReference type="ARBA" id="ARBA00022692"/>
    </source>
</evidence>
<dbReference type="InterPro" id="IPR050710">
    <property type="entry name" value="Band7/mec-2_domain"/>
</dbReference>
<sequence>MLVSLFRKIGVKFSLNDPQWGRGSQNDNRENQNNGSNGDKRPEKPSGNNDGPPDLDQLWRDFNQRIAGLLGRKGGGGSDGGNSGGGFNRGDVKGAGIGVGVIAVIVAFLWLASGFFIVQEGQTAVVTTFGRYSHTTLPGFNWRWPYPIQGHEIVNMSQVRTAEIGYRGNVRNKQLKESLMLTDDENIIDIQFAVQYKLKNAAEWLFNNRDPDDSVRQVAETAIREIVGRSKMDFVLYEGREKVALDVSQRMQQILDRYKSGVQITNVTMQGVQPPEQVQAAFDDAVKAGQDRERLKNEGQAYANDVIPRASGAASRLLEEAEAYRSRVTANAEGDASRFTQVQEAYAKAPAVTRDRMYLETMQQIFANTTKVMVDAKNGSNLLYLPLDKLIQQSASDAAPTSGKAPASSAVQPSAGTASTTSTAGNDTVYSSELMRDSRNRDPRDARDREVR</sequence>
<evidence type="ECO:0000256" key="1">
    <source>
        <dbReference type="ARBA" id="ARBA00004167"/>
    </source>
</evidence>
<dbReference type="Proteomes" id="UP000214747">
    <property type="component" value="Unassembled WGS sequence"/>
</dbReference>
<dbReference type="GO" id="GO:0008233">
    <property type="term" value="F:peptidase activity"/>
    <property type="evidence" value="ECO:0007669"/>
    <property type="project" value="UniProtKB-KW"/>
</dbReference>
<keyword evidence="5 6" id="KW-0472">Membrane</keyword>
<feature type="region of interest" description="Disordered" evidence="7">
    <location>
        <begin position="17"/>
        <end position="57"/>
    </location>
</feature>
<comment type="similarity">
    <text evidence="2 6">Belongs to the band 7/mec-2 family. HflK subfamily.</text>
</comment>
<dbReference type="GO" id="GO:0006508">
    <property type="term" value="P:proteolysis"/>
    <property type="evidence" value="ECO:0007669"/>
    <property type="project" value="UniProtKB-KW"/>
</dbReference>
<comment type="subcellular location">
    <subcellularLocation>
        <location evidence="1">Membrane</location>
        <topology evidence="1">Single-pass membrane protein</topology>
    </subcellularLocation>
</comment>
<feature type="domain" description="Band 7" evidence="8">
    <location>
        <begin position="113"/>
        <end position="286"/>
    </location>
</feature>
<accession>A0A225SZH2</accession>
<evidence type="ECO:0000256" key="7">
    <source>
        <dbReference type="SAM" id="MobiDB-lite"/>
    </source>
</evidence>
<comment type="subunit">
    <text evidence="6">HflC and HflK may interact to form a multimeric complex.</text>
</comment>
<keyword evidence="9" id="KW-0645">Protease</keyword>
<evidence type="ECO:0000256" key="4">
    <source>
        <dbReference type="ARBA" id="ARBA00022989"/>
    </source>
</evidence>
<comment type="function">
    <text evidence="6">HflC and HflK could encode or regulate a protease.</text>
</comment>
<dbReference type="GO" id="GO:0016020">
    <property type="term" value="C:membrane"/>
    <property type="evidence" value="ECO:0007669"/>
    <property type="project" value="UniProtKB-SubCell"/>
</dbReference>
<proteinExistence type="inferred from homology"/>
<name>A0A225SZH2_9BURK</name>
<dbReference type="InterPro" id="IPR010201">
    <property type="entry name" value="HflK"/>
</dbReference>
<dbReference type="AlphaFoldDB" id="A0A225SZH2"/>
<feature type="compositionally biased region" description="Low complexity" evidence="7">
    <location>
        <begin position="414"/>
        <end position="425"/>
    </location>
</feature>